<sequence>MASVSASSKAAAAKAKAGAPTVKLGGGPPVGQAKADVAAVFGGAREKAKAGTIATAVAKATPPTVPVDIAENSRKIKAGTGVVHSLQGLDANAWKVITLENVDVASVFGASVAKSTTYATVGEGAAAPMGPTTSVAKPPVRAATQVLKLSLADRIGIHQTGLCRKDPVSVFLTTADTMPTADLAYVRPAGARAGIAACPAALDAIAANDAAFDRALEQYITATAGLGASVAFPASAVAIYSRELTAALAVNRALRAGVTYGDVVLPGAHVVGVSQPRVEACAHLDSESLAYRSATTAPTVVQTAGDALARAADLGTVVPEAWGPVNYFAIEGATKVTVVSGVQFNHDCNLLSCVSVVFNGHAVECLAECTAATGIGISPLVRGRGAARFGGAAAGESEVKLLAVWGSEEVRTACASSAAQGGAMAAACKDADITFLAALAQDYMSRTKTRMVENGLQLADQLRISSAPNTLLSKRSTASNGKRLLGAARTVLGAIDPSSMAGSVTVSGLIEAAAELVDSQGEWVGASAVGFSAEAAANAVAIAGSPADASTTLGALRRNQVQHLQTQQSAARGGRARAEARKQKIYAEGNAYVSQVYVAQHSTARCGMAVGLVKTFSTASAQCPFEMVQVFGAGLEPLLGRRLSGIPLGDGFAGEAALLSLAEQLGSKKTGCLSTTCRTALHALRTAADKHGVGASSYSAFVCRKPAEAVAAGSAVKANRENARSAATLVDFCEKQKLELSVLTLPAIDALAEGGIVDEGSEERVKSTLDAEMSPSLISTAILGGVEAKTDRMVDNLSQAVIAHARSRVADPKDSDAVVAEALAIAAVVSLALSPSLTAGVVTPAAAATLAQLSSTIAFEAAAVVDAKRVAGLTMRQVKAGVQVAGRAPPESAEAAARLPLAVRALVASAGAREWRGGAAR</sequence>
<evidence type="ECO:0000313" key="2">
    <source>
        <dbReference type="Proteomes" id="UP001189429"/>
    </source>
</evidence>
<comment type="caution">
    <text evidence="1">The sequence shown here is derived from an EMBL/GenBank/DDBJ whole genome shotgun (WGS) entry which is preliminary data.</text>
</comment>
<dbReference type="EMBL" id="CAUYUJ010019226">
    <property type="protein sequence ID" value="CAK0889520.1"/>
    <property type="molecule type" value="Genomic_DNA"/>
</dbReference>
<name>A0ABN9WRZ8_9DINO</name>
<organism evidence="1 2">
    <name type="scientific">Prorocentrum cordatum</name>
    <dbReference type="NCBI Taxonomy" id="2364126"/>
    <lineage>
        <taxon>Eukaryota</taxon>
        <taxon>Sar</taxon>
        <taxon>Alveolata</taxon>
        <taxon>Dinophyceae</taxon>
        <taxon>Prorocentrales</taxon>
        <taxon>Prorocentraceae</taxon>
        <taxon>Prorocentrum</taxon>
    </lineage>
</organism>
<proteinExistence type="predicted"/>
<reference evidence="1" key="1">
    <citation type="submission" date="2023-10" db="EMBL/GenBank/DDBJ databases">
        <authorList>
            <person name="Chen Y."/>
            <person name="Shah S."/>
            <person name="Dougan E. K."/>
            <person name="Thang M."/>
            <person name="Chan C."/>
        </authorList>
    </citation>
    <scope>NUCLEOTIDE SEQUENCE [LARGE SCALE GENOMIC DNA]</scope>
</reference>
<accession>A0ABN9WRZ8</accession>
<gene>
    <name evidence="1" type="ORF">PCOR1329_LOCUS70027</name>
</gene>
<evidence type="ECO:0000313" key="1">
    <source>
        <dbReference type="EMBL" id="CAK0889520.1"/>
    </source>
</evidence>
<keyword evidence="2" id="KW-1185">Reference proteome</keyword>
<dbReference type="Proteomes" id="UP001189429">
    <property type="component" value="Unassembled WGS sequence"/>
</dbReference>
<protein>
    <submittedName>
        <fullName evidence="1">Uncharacterized protein</fullName>
    </submittedName>
</protein>